<feature type="DNA-binding region" description="H-T-H motif" evidence="4">
    <location>
        <begin position="46"/>
        <end position="65"/>
    </location>
</feature>
<dbReference type="PROSITE" id="PS50977">
    <property type="entry name" value="HTH_TETR_2"/>
    <property type="match status" value="1"/>
</dbReference>
<keyword evidence="1" id="KW-0805">Transcription regulation</keyword>
<reference evidence="6 7" key="1">
    <citation type="submission" date="2023-04" db="EMBL/GenBank/DDBJ databases">
        <title>Forest soil microbial communities from Buena Vista Peninsula, Colon Province, Panama.</title>
        <authorList>
            <person name="Bouskill N."/>
        </authorList>
    </citation>
    <scope>NUCLEOTIDE SEQUENCE [LARGE SCALE GENOMIC DNA]</scope>
    <source>
        <strain evidence="6 7">GGS1</strain>
    </source>
</reference>
<evidence type="ECO:0000256" key="2">
    <source>
        <dbReference type="ARBA" id="ARBA00023125"/>
    </source>
</evidence>
<evidence type="ECO:0000256" key="3">
    <source>
        <dbReference type="ARBA" id="ARBA00023163"/>
    </source>
</evidence>
<evidence type="ECO:0000313" key="6">
    <source>
        <dbReference type="EMBL" id="MDH6218063.1"/>
    </source>
</evidence>
<feature type="domain" description="HTH tetR-type" evidence="5">
    <location>
        <begin position="23"/>
        <end position="83"/>
    </location>
</feature>
<dbReference type="EMBL" id="JARXVH010000008">
    <property type="protein sequence ID" value="MDH6218063.1"/>
    <property type="molecule type" value="Genomic_DNA"/>
</dbReference>
<dbReference type="InterPro" id="IPR025996">
    <property type="entry name" value="MT1864/Rv1816-like_C"/>
</dbReference>
<evidence type="ECO:0000256" key="1">
    <source>
        <dbReference type="ARBA" id="ARBA00023015"/>
    </source>
</evidence>
<dbReference type="Gene3D" id="1.10.357.10">
    <property type="entry name" value="Tetracycline Repressor, domain 2"/>
    <property type="match status" value="1"/>
</dbReference>
<keyword evidence="7" id="KW-1185">Reference proteome</keyword>
<dbReference type="InterPro" id="IPR036271">
    <property type="entry name" value="Tet_transcr_reg_TetR-rel_C_sf"/>
</dbReference>
<dbReference type="InterPro" id="IPR050109">
    <property type="entry name" value="HTH-type_TetR-like_transc_reg"/>
</dbReference>
<dbReference type="InterPro" id="IPR009057">
    <property type="entry name" value="Homeodomain-like_sf"/>
</dbReference>
<gene>
    <name evidence="6" type="ORF">M2283_005395</name>
</gene>
<comment type="caution">
    <text evidence="6">The sequence shown here is derived from an EMBL/GenBank/DDBJ whole genome shotgun (WGS) entry which is preliminary data.</text>
</comment>
<evidence type="ECO:0000256" key="4">
    <source>
        <dbReference type="PROSITE-ProRule" id="PRU00335"/>
    </source>
</evidence>
<dbReference type="PANTHER" id="PTHR30055:SF234">
    <property type="entry name" value="HTH-TYPE TRANSCRIPTIONAL REGULATOR BETI"/>
    <property type="match status" value="1"/>
</dbReference>
<organism evidence="6 7">
    <name type="scientific">Streptomyces pseudovenezuelae</name>
    <dbReference type="NCBI Taxonomy" id="67350"/>
    <lineage>
        <taxon>Bacteria</taxon>
        <taxon>Bacillati</taxon>
        <taxon>Actinomycetota</taxon>
        <taxon>Actinomycetes</taxon>
        <taxon>Kitasatosporales</taxon>
        <taxon>Streptomycetaceae</taxon>
        <taxon>Streptomyces</taxon>
        <taxon>Streptomyces aurantiacus group</taxon>
    </lineage>
</organism>
<evidence type="ECO:0000313" key="7">
    <source>
        <dbReference type="Proteomes" id="UP001160499"/>
    </source>
</evidence>
<protein>
    <submittedName>
        <fullName evidence="6">AcrR family transcriptional regulator</fullName>
    </submittedName>
</protein>
<accession>A0ABT6LP21</accession>
<evidence type="ECO:0000259" key="5">
    <source>
        <dbReference type="PROSITE" id="PS50977"/>
    </source>
</evidence>
<keyword evidence="3" id="KW-0804">Transcription</keyword>
<dbReference type="Proteomes" id="UP001160499">
    <property type="component" value="Unassembled WGS sequence"/>
</dbReference>
<dbReference type="InterPro" id="IPR001647">
    <property type="entry name" value="HTH_TetR"/>
</dbReference>
<dbReference type="PANTHER" id="PTHR30055">
    <property type="entry name" value="HTH-TYPE TRANSCRIPTIONAL REGULATOR RUTR"/>
    <property type="match status" value="1"/>
</dbReference>
<name>A0ABT6LP21_9ACTN</name>
<sequence>MDRYSVTMTNETRPVSRRERLRAQTLQEIEDESFAIIDAEGVQALSIAALARSMAMSAPAVYRYFPSRDALVAHLVTLSYRQLAAAMSQAVEGSRKAPRTRVRLVVTAYRDWALRYRRRYGMLFGERAGDLPSEVTTRTPLDQAMALLVDLLVAVQDSAPAGGASGDRTLDGQLRLWARSQERPDIAPSVARAAILIWTRVHGIVSLELTGVFDHQTLEAQRLIDLEIDNAIRFLGPTGA</sequence>
<dbReference type="Pfam" id="PF00440">
    <property type="entry name" value="TetR_N"/>
    <property type="match status" value="1"/>
</dbReference>
<proteinExistence type="predicted"/>
<dbReference type="SUPFAM" id="SSF48498">
    <property type="entry name" value="Tetracyclin repressor-like, C-terminal domain"/>
    <property type="match status" value="1"/>
</dbReference>
<keyword evidence="2 4" id="KW-0238">DNA-binding</keyword>
<dbReference type="SUPFAM" id="SSF46689">
    <property type="entry name" value="Homeodomain-like"/>
    <property type="match status" value="1"/>
</dbReference>
<dbReference type="Pfam" id="PF13305">
    <property type="entry name" value="TetR_C_33"/>
    <property type="match status" value="1"/>
</dbReference>